<dbReference type="PANTHER" id="PTHR16047:SF7">
    <property type="entry name" value="E3 UBIQUITIN-PROTEIN LIGASE RFWD3"/>
    <property type="match status" value="1"/>
</dbReference>
<evidence type="ECO:0000313" key="17">
    <source>
        <dbReference type="EMBL" id="TPX34424.1"/>
    </source>
</evidence>
<proteinExistence type="predicted"/>
<evidence type="ECO:0000256" key="14">
    <source>
        <dbReference type="PROSITE-ProRule" id="PRU00175"/>
    </source>
</evidence>
<reference evidence="17 18" key="1">
    <citation type="journal article" date="2019" name="Sci. Rep.">
        <title>Comparative genomics of chytrid fungi reveal insights into the obligate biotrophic and pathogenic lifestyle of Synchytrium endobioticum.</title>
        <authorList>
            <person name="van de Vossenberg B.T.L.H."/>
            <person name="Warris S."/>
            <person name="Nguyen H.D.T."/>
            <person name="van Gent-Pelzer M.P.E."/>
            <person name="Joly D.L."/>
            <person name="van de Geest H.C."/>
            <person name="Bonants P.J.M."/>
            <person name="Smith D.S."/>
            <person name="Levesque C.A."/>
            <person name="van der Lee T.A.J."/>
        </authorList>
    </citation>
    <scope>NUCLEOTIDE SEQUENCE [LARGE SCALE GENOMIC DNA]</scope>
    <source>
        <strain evidence="17 18">LEV6574</strain>
    </source>
</reference>
<dbReference type="InterPro" id="IPR015943">
    <property type="entry name" value="WD40/YVTN_repeat-like_dom_sf"/>
</dbReference>
<evidence type="ECO:0000256" key="12">
    <source>
        <dbReference type="ARBA" id="ARBA00023242"/>
    </source>
</evidence>
<keyword evidence="14" id="KW-0479">Metal-binding</keyword>
<dbReference type="CDD" id="cd16450">
    <property type="entry name" value="mRING-C3HGC3_RFWD3"/>
    <property type="match status" value="1"/>
</dbReference>
<evidence type="ECO:0000256" key="11">
    <source>
        <dbReference type="ARBA" id="ARBA00023204"/>
    </source>
</evidence>
<dbReference type="Gene3D" id="2.130.10.10">
    <property type="entry name" value="YVTN repeat-like/Quinoprotein amine dehydrogenase"/>
    <property type="match status" value="1"/>
</dbReference>
<keyword evidence="14" id="KW-0863">Zinc-finger</keyword>
<evidence type="ECO:0000313" key="18">
    <source>
        <dbReference type="Proteomes" id="UP000320475"/>
    </source>
</evidence>
<evidence type="ECO:0000256" key="3">
    <source>
        <dbReference type="ARBA" id="ARBA00004906"/>
    </source>
</evidence>
<evidence type="ECO:0000256" key="6">
    <source>
        <dbReference type="ARBA" id="ARBA00022574"/>
    </source>
</evidence>
<dbReference type="InterPro" id="IPR037381">
    <property type="entry name" value="RFWD3"/>
</dbReference>
<dbReference type="PANTHER" id="PTHR16047">
    <property type="entry name" value="RFWD3 PROTEIN"/>
    <property type="match status" value="1"/>
</dbReference>
<protein>
    <recommendedName>
        <fullName evidence="4">RING-type E3 ubiquitin transferase</fullName>
        <ecNumber evidence="4">2.3.2.27</ecNumber>
    </recommendedName>
</protein>
<dbReference type="SUPFAM" id="SSF50978">
    <property type="entry name" value="WD40 repeat-like"/>
    <property type="match status" value="1"/>
</dbReference>
<dbReference type="Proteomes" id="UP000320475">
    <property type="component" value="Unassembled WGS sequence"/>
</dbReference>
<dbReference type="InterPro" id="IPR036322">
    <property type="entry name" value="WD40_repeat_dom_sf"/>
</dbReference>
<evidence type="ECO:0000259" key="16">
    <source>
        <dbReference type="PROSITE" id="PS50089"/>
    </source>
</evidence>
<keyword evidence="10" id="KW-0833">Ubl conjugation pathway</keyword>
<evidence type="ECO:0000256" key="2">
    <source>
        <dbReference type="ARBA" id="ARBA00004496"/>
    </source>
</evidence>
<name>A0A507C8Y3_9FUNG</name>
<organism evidence="17 18">
    <name type="scientific">Synchytrium endobioticum</name>
    <dbReference type="NCBI Taxonomy" id="286115"/>
    <lineage>
        <taxon>Eukaryota</taxon>
        <taxon>Fungi</taxon>
        <taxon>Fungi incertae sedis</taxon>
        <taxon>Chytridiomycota</taxon>
        <taxon>Chytridiomycota incertae sedis</taxon>
        <taxon>Chytridiomycetes</taxon>
        <taxon>Synchytriales</taxon>
        <taxon>Synchytriaceae</taxon>
        <taxon>Synchytrium</taxon>
    </lineage>
</organism>
<dbReference type="GO" id="GO:0016604">
    <property type="term" value="C:nuclear body"/>
    <property type="evidence" value="ECO:0007669"/>
    <property type="project" value="UniProtKB-SubCell"/>
</dbReference>
<keyword evidence="7" id="KW-0808">Transferase</keyword>
<keyword evidence="11" id="KW-0234">DNA repair</keyword>
<evidence type="ECO:0000256" key="9">
    <source>
        <dbReference type="ARBA" id="ARBA00022763"/>
    </source>
</evidence>
<evidence type="ECO:0000256" key="7">
    <source>
        <dbReference type="ARBA" id="ARBA00022679"/>
    </source>
</evidence>
<keyword evidence="12" id="KW-0539">Nucleus</keyword>
<dbReference type="AlphaFoldDB" id="A0A507C8Y3"/>
<dbReference type="GO" id="GO:0061630">
    <property type="term" value="F:ubiquitin protein ligase activity"/>
    <property type="evidence" value="ECO:0007669"/>
    <property type="project" value="UniProtKB-EC"/>
</dbReference>
<evidence type="ECO:0000256" key="13">
    <source>
        <dbReference type="ARBA" id="ARBA00034306"/>
    </source>
</evidence>
<keyword evidence="5" id="KW-0963">Cytoplasm</keyword>
<keyword evidence="14" id="KW-0862">Zinc</keyword>
<dbReference type="EC" id="2.3.2.27" evidence="4"/>
<comment type="pathway">
    <text evidence="3">Protein modification; protein ubiquitination.</text>
</comment>
<dbReference type="GO" id="GO:0005737">
    <property type="term" value="C:cytoplasm"/>
    <property type="evidence" value="ECO:0007669"/>
    <property type="project" value="UniProtKB-SubCell"/>
</dbReference>
<dbReference type="SMART" id="SM00184">
    <property type="entry name" value="RING"/>
    <property type="match status" value="1"/>
</dbReference>
<dbReference type="GO" id="GO:0016567">
    <property type="term" value="P:protein ubiquitination"/>
    <property type="evidence" value="ECO:0007669"/>
    <property type="project" value="InterPro"/>
</dbReference>
<dbReference type="InterPro" id="IPR056527">
    <property type="entry name" value="WD40_RFWD3"/>
</dbReference>
<dbReference type="SUPFAM" id="SSF57850">
    <property type="entry name" value="RING/U-box"/>
    <property type="match status" value="1"/>
</dbReference>
<comment type="catalytic activity">
    <reaction evidence="1">
        <text>S-ubiquitinyl-[E2 ubiquitin-conjugating enzyme]-L-cysteine + [acceptor protein]-L-lysine = [E2 ubiquitin-conjugating enzyme]-L-cysteine + N(6)-ubiquitinyl-[acceptor protein]-L-lysine.</text>
        <dbReference type="EC" id="2.3.2.27"/>
    </reaction>
</comment>
<keyword evidence="8" id="KW-0677">Repeat</keyword>
<evidence type="ECO:0000256" key="4">
    <source>
        <dbReference type="ARBA" id="ARBA00012483"/>
    </source>
</evidence>
<accession>A0A507C8Y3</accession>
<keyword evidence="6" id="KW-0853">WD repeat</keyword>
<dbReference type="OrthoDB" id="2160637at2759"/>
<evidence type="ECO:0000256" key="5">
    <source>
        <dbReference type="ARBA" id="ARBA00022490"/>
    </source>
</evidence>
<dbReference type="EMBL" id="QEAM01000825">
    <property type="protein sequence ID" value="TPX34424.1"/>
    <property type="molecule type" value="Genomic_DNA"/>
</dbReference>
<dbReference type="GO" id="GO:0008270">
    <property type="term" value="F:zinc ion binding"/>
    <property type="evidence" value="ECO:0007669"/>
    <property type="project" value="UniProtKB-KW"/>
</dbReference>
<gene>
    <name evidence="17" type="ORF">SeLEV6574_g08288</name>
</gene>
<dbReference type="GO" id="GO:0036297">
    <property type="term" value="P:interstrand cross-link repair"/>
    <property type="evidence" value="ECO:0007669"/>
    <property type="project" value="InterPro"/>
</dbReference>
<evidence type="ECO:0000256" key="10">
    <source>
        <dbReference type="ARBA" id="ARBA00022786"/>
    </source>
</evidence>
<sequence>MAQTVMQQPIVIDSTDSSDDSDLDVDSNGNDDVENQPVPPTVDTRDHHSAMDQDNDDFQSAKPALTKSPTTNDASPNEDPSAKHVDIDCPICFEPWTSEGKHRIVSLKCGHLFGKACIEQWIRAATKSKRSNEPAKCPACKRKAAPKDIRPIYTKNLVALDATERDSIIETREDALLALELERKKTFNMEVMKSNYNLLTGQLQMENSRLRAKIAELEQEKSQRENPVESRHEYILSMTASLNGEPHSVRVLAHVPQENLVLVSKACGQGKHGLLCVDLSDTTQQKFVEMHKGLIRDCQVSPHTRDLVATSSLDKTLRLTSLRSETEVQRFSLAAAGWSCSFVPGAEHLVCAGLGSNAIVMYDSRFHSIPIATIERYILGPGGIHSLVGVGSSLLGASSACVFGIEGLNADPNSAASEALDTFPAASCMTFAYDAESNSCVATWRGSESATVATLRHQVYQIKRFSGGRNEQRQRRLIHDYHVDMATTSASQARSCLFSHPEIGRPILAAAAGDSINDVTSMLTLWSPPNNPFRSIGYQQPQISRKDFVLPGLPLVPGSYRGMNTIMDVCRLKTIGDGSSRDMIIALTPSKLHFLEWK</sequence>
<evidence type="ECO:0000256" key="1">
    <source>
        <dbReference type="ARBA" id="ARBA00000900"/>
    </source>
</evidence>
<dbReference type="Pfam" id="PF23419">
    <property type="entry name" value="WD40_RFWD3"/>
    <property type="match status" value="1"/>
</dbReference>
<feature type="region of interest" description="Disordered" evidence="15">
    <location>
        <begin position="1"/>
        <end position="84"/>
    </location>
</feature>
<dbReference type="InterPro" id="IPR001841">
    <property type="entry name" value="Znf_RING"/>
</dbReference>
<dbReference type="PROSITE" id="PS50089">
    <property type="entry name" value="ZF_RING_2"/>
    <property type="match status" value="1"/>
</dbReference>
<comment type="caution">
    <text evidence="17">The sequence shown here is derived from an EMBL/GenBank/DDBJ whole genome shotgun (WGS) entry which is preliminary data.</text>
</comment>
<evidence type="ECO:0000256" key="15">
    <source>
        <dbReference type="SAM" id="MobiDB-lite"/>
    </source>
</evidence>
<feature type="domain" description="RING-type" evidence="16">
    <location>
        <begin position="89"/>
        <end position="141"/>
    </location>
</feature>
<evidence type="ECO:0000256" key="8">
    <source>
        <dbReference type="ARBA" id="ARBA00022737"/>
    </source>
</evidence>
<dbReference type="Pfam" id="PF13639">
    <property type="entry name" value="zf-RING_2"/>
    <property type="match status" value="1"/>
</dbReference>
<keyword evidence="9" id="KW-0227">DNA damage</keyword>
<dbReference type="InterPro" id="IPR013083">
    <property type="entry name" value="Znf_RING/FYVE/PHD"/>
</dbReference>
<feature type="compositionally biased region" description="Acidic residues" evidence="15">
    <location>
        <begin position="16"/>
        <end position="34"/>
    </location>
</feature>
<dbReference type="Gene3D" id="3.30.40.10">
    <property type="entry name" value="Zinc/RING finger domain, C3HC4 (zinc finger)"/>
    <property type="match status" value="1"/>
</dbReference>
<comment type="subcellular location">
    <subcellularLocation>
        <location evidence="2">Cytoplasm</location>
    </subcellularLocation>
    <subcellularLocation>
        <location evidence="13">Nucleus</location>
        <location evidence="13">Nuclear body</location>
    </subcellularLocation>
</comment>